<dbReference type="PANTHER" id="PTHR21634:SF9">
    <property type="entry name" value="RE13835P"/>
    <property type="match status" value="1"/>
</dbReference>
<feature type="compositionally biased region" description="Polar residues" evidence="1">
    <location>
        <begin position="13"/>
        <end position="28"/>
    </location>
</feature>
<feature type="compositionally biased region" description="Low complexity" evidence="1">
    <location>
        <begin position="788"/>
        <end position="802"/>
    </location>
</feature>
<evidence type="ECO:0000259" key="2">
    <source>
        <dbReference type="Pfam" id="PF14636"/>
    </source>
</evidence>
<comment type="caution">
    <text evidence="3">The sequence shown here is derived from an EMBL/GenBank/DDBJ whole genome shotgun (WGS) entry which is preliminary data.</text>
</comment>
<dbReference type="PANTHER" id="PTHR21634">
    <property type="entry name" value="RE13835P"/>
    <property type="match status" value="1"/>
</dbReference>
<feature type="region of interest" description="Disordered" evidence="1">
    <location>
        <begin position="1079"/>
        <end position="1100"/>
    </location>
</feature>
<evidence type="ECO:0000313" key="4">
    <source>
        <dbReference type="Proteomes" id="UP000241587"/>
    </source>
</evidence>
<sequence>MLGRLLHLGSGGPSATPTQATTKTSRPVSSLESVQEDIFTRNLLFPDAHALYQHRNDQVFPLSTTPTTPATSTANAFDYSGDVDLDVRDVRVIIMQDALGPSNASLLFDSHPAPPLSPTERAPPSPELRRSSVSQQRKSSLGGISRPLVIQPEGSQPSPRQGAFDRRASLQGRRDSQVESDGQKASREYREELATFSGCIFGNSELSSYKGTSTKVHVVPSESRPADPSNSIIGDGRSSIGRSSARSSRLSQSFSSQAFSPTNATAPTHTAPHRPTEKKKVLITRLFPVNLHIDDPESSVSPSNNWSDESAGFPFPTTSDESVPKKKKPQVKQRRTPMYAVVLVVQLPATNTTSNRMSTAQSKSAQRESSSYNDQENFFPSSFNSARPSGWTMVGSGNGDGADSTYTADMEDRIDSLTRHWDIIMRTLTHLQSVVATSLAAMLRQVDLTSPGPTPGPVPSSTTSTKTGRAPSFTEQRRNEMPRIKPQKGTTKLVYLWPNCLSEDTNIAGEVDASRHRIVMGLSAARVVTGQGRWGIWRDEARWTSKWVSGTDQQNQFFYNLLTGFLSTHTDWLQALCPPSYRRRLYLQQKNRNEEDLSLPARTIIVSDDKMVARRLIFLLSAFLPANSQFPMPRAHRPSTSTSLGAYSNSPPTFVIPVLREESLRRKINRRTGLRRASHSRTTSQSARASAVPVQLAHLTMDRNHERRVSDAASIRPPNFAMFGNDIVSRKSSAATTTTIMPEATIPHFSTAQRVESQRRSRPSSSGSVATDDLKRSLKRGESTGAMSTTSTDSRSQSSRWGSVISGLWSTRRRDSATYSTYSGYDPKSPVKASFHRTEKLSQMVEEATLVDDVDVPPTSTRPPTDTLRGTGTPRECKGHSREPSIRPDRTPDPTGAFESPVKTSINADDGVIDVDISFPDYMTTFESAISSPSSSGYLSTPGQNGLESFEQASRFYPPQEDLIEQIKASLQAEPTPPPAYPILGDLNERWVDISSVMIADTTNNSITRLRYRRLVKPRAPADHRPLTGPPGLSTSYGGLLTPSILPYETQLEEEWIEEPVLCPDETLTDAVERVISLSQDTSKDHSLASSQTHSDTRMSTEVEEPLSITAPATPALAPAPLEIPRVQCKTVVLSALEDSIREVIDIREKRHLETNHLRNGQSRSPLHDAISMWLDNLDITDG</sequence>
<feature type="region of interest" description="Disordered" evidence="1">
    <location>
        <begin position="1"/>
        <end position="28"/>
    </location>
</feature>
<feature type="region of interest" description="Disordered" evidence="1">
    <location>
        <begin position="293"/>
        <end position="334"/>
    </location>
</feature>
<feature type="compositionally biased region" description="Low complexity" evidence="1">
    <location>
        <begin position="131"/>
        <end position="140"/>
    </location>
</feature>
<feature type="compositionally biased region" description="Basic residues" evidence="1">
    <location>
        <begin position="325"/>
        <end position="334"/>
    </location>
</feature>
<feature type="region of interest" description="Disordered" evidence="1">
    <location>
        <begin position="103"/>
        <end position="186"/>
    </location>
</feature>
<dbReference type="GO" id="GO:0005737">
    <property type="term" value="C:cytoplasm"/>
    <property type="evidence" value="ECO:0007669"/>
    <property type="project" value="TreeGrafter"/>
</dbReference>
<evidence type="ECO:0000256" key="1">
    <source>
        <dbReference type="SAM" id="MobiDB-lite"/>
    </source>
</evidence>
<dbReference type="OMA" id="HWDVITR"/>
<feature type="compositionally biased region" description="Low complexity" evidence="1">
    <location>
        <begin position="229"/>
        <end position="270"/>
    </location>
</feature>
<feature type="compositionally biased region" description="Pro residues" evidence="1">
    <location>
        <begin position="112"/>
        <end position="126"/>
    </location>
</feature>
<feature type="region of interest" description="Disordered" evidence="1">
    <location>
        <begin position="218"/>
        <end position="279"/>
    </location>
</feature>
<organism evidence="3 4">
    <name type="scientific">Fusarium culmorum</name>
    <dbReference type="NCBI Taxonomy" id="5516"/>
    <lineage>
        <taxon>Eukaryota</taxon>
        <taxon>Fungi</taxon>
        <taxon>Dikarya</taxon>
        <taxon>Ascomycota</taxon>
        <taxon>Pezizomycotina</taxon>
        <taxon>Sordariomycetes</taxon>
        <taxon>Hypocreomycetidae</taxon>
        <taxon>Hypocreales</taxon>
        <taxon>Nectriaceae</taxon>
        <taxon>Fusarium</taxon>
    </lineage>
</organism>
<feature type="domain" description="Folliculin-interacting protein N-terminal" evidence="2">
    <location>
        <begin position="89"/>
        <end position="226"/>
    </location>
</feature>
<feature type="compositionally biased region" description="Basic and acidic residues" evidence="1">
    <location>
        <begin position="875"/>
        <end position="892"/>
    </location>
</feature>
<dbReference type="InterPro" id="IPR028084">
    <property type="entry name" value="FNIP_N_dom"/>
</dbReference>
<protein>
    <recommendedName>
        <fullName evidence="2">Folliculin-interacting protein N-terminal domain-containing protein</fullName>
    </recommendedName>
</protein>
<dbReference type="Pfam" id="PF14636">
    <property type="entry name" value="FNIP_N"/>
    <property type="match status" value="1"/>
</dbReference>
<dbReference type="AlphaFoldDB" id="A0A2T4GEF8"/>
<reference evidence="3 4" key="1">
    <citation type="submission" date="2018-02" db="EMBL/GenBank/DDBJ databases">
        <title>Fusarium culmorum secondary metabolites in fungal-bacterial-plant interactions.</title>
        <authorList>
            <person name="Schmidt R."/>
        </authorList>
    </citation>
    <scope>NUCLEOTIDE SEQUENCE [LARGE SCALE GENOMIC DNA]</scope>
    <source>
        <strain evidence="3 4">PV</strain>
    </source>
</reference>
<dbReference type="GO" id="GO:0042030">
    <property type="term" value="F:ATPase inhibitor activity"/>
    <property type="evidence" value="ECO:0007669"/>
    <property type="project" value="TreeGrafter"/>
</dbReference>
<dbReference type="OrthoDB" id="5428015at2759"/>
<feature type="compositionally biased region" description="Basic and acidic residues" evidence="1">
    <location>
        <begin position="772"/>
        <end position="782"/>
    </location>
</feature>
<name>A0A2T4GEF8_FUSCU</name>
<evidence type="ECO:0000313" key="3">
    <source>
        <dbReference type="EMBL" id="PTD01957.1"/>
    </source>
</evidence>
<feature type="region of interest" description="Disordered" evidence="1">
    <location>
        <begin position="854"/>
        <end position="903"/>
    </location>
</feature>
<feature type="region of interest" description="Disordered" evidence="1">
    <location>
        <begin position="353"/>
        <end position="384"/>
    </location>
</feature>
<accession>A0A2T4GEF8</accession>
<dbReference type="EMBL" id="PVEM01000028">
    <property type="protein sequence ID" value="PTD01957.1"/>
    <property type="molecule type" value="Genomic_DNA"/>
</dbReference>
<dbReference type="GO" id="GO:0051087">
    <property type="term" value="F:protein-folding chaperone binding"/>
    <property type="evidence" value="ECO:0007669"/>
    <property type="project" value="TreeGrafter"/>
</dbReference>
<feature type="region of interest" description="Disordered" evidence="1">
    <location>
        <begin position="734"/>
        <end position="802"/>
    </location>
</feature>
<dbReference type="Proteomes" id="UP000241587">
    <property type="component" value="Unassembled WGS sequence"/>
</dbReference>
<feature type="compositionally biased region" description="Low complexity" evidence="1">
    <location>
        <begin position="680"/>
        <end position="691"/>
    </location>
</feature>
<feature type="compositionally biased region" description="Low complexity" evidence="1">
    <location>
        <begin position="459"/>
        <end position="468"/>
    </location>
</feature>
<feature type="compositionally biased region" description="Polar residues" evidence="1">
    <location>
        <begin position="858"/>
        <end position="870"/>
    </location>
</feature>
<feature type="region of interest" description="Disordered" evidence="1">
    <location>
        <begin position="448"/>
        <end position="480"/>
    </location>
</feature>
<feature type="compositionally biased region" description="Basic and acidic residues" evidence="1">
    <location>
        <begin position="163"/>
        <end position="186"/>
    </location>
</feature>
<feature type="region of interest" description="Disordered" evidence="1">
    <location>
        <begin position="672"/>
        <end position="692"/>
    </location>
</feature>
<feature type="compositionally biased region" description="Polar residues" evidence="1">
    <location>
        <begin position="298"/>
        <end position="308"/>
    </location>
</feature>
<gene>
    <name evidence="3" type="ORF">FCULG_00009970</name>
</gene>
<keyword evidence="4" id="KW-1185">Reference proteome</keyword>
<proteinExistence type="predicted"/>